<gene>
    <name evidence="1" type="ORF">NMU03_14495</name>
</gene>
<name>A0ABY5I326_9FIRM</name>
<protein>
    <submittedName>
        <fullName evidence="1">Uncharacterized protein</fullName>
    </submittedName>
</protein>
<accession>A0ABY5I326</accession>
<organism evidence="1 2">
    <name type="scientific">Allocoprobacillus halotolerans</name>
    <dbReference type="NCBI Taxonomy" id="2944914"/>
    <lineage>
        <taxon>Bacteria</taxon>
        <taxon>Bacillati</taxon>
        <taxon>Bacillota</taxon>
        <taxon>Erysipelotrichia</taxon>
        <taxon>Erysipelotrichales</taxon>
        <taxon>Erysipelotrichaceae</taxon>
        <taxon>Allocoprobacillus</taxon>
    </lineage>
</organism>
<proteinExistence type="predicted"/>
<sequence>MKAYLKEMHIETKNREVQSKKTFMTCYVEPTTVTNIKEIIVEAKVGVDEEDYNYLVIAFFGIETKDENMDIDEMVQQAADFILPQMYLFIQILDEQIEKQENIFCS</sequence>
<dbReference type="RefSeq" id="WP_290139420.1">
    <property type="nucleotide sequence ID" value="NZ_CP101620.1"/>
</dbReference>
<reference evidence="1" key="1">
    <citation type="submission" date="2022-07" db="EMBL/GenBank/DDBJ databases">
        <title>Faecal culturing of patients with breast cancer.</title>
        <authorList>
            <person name="Teng N.M.Y."/>
            <person name="Kiu R."/>
            <person name="Evans R."/>
            <person name="Baker D.J."/>
            <person name="Zenner C."/>
            <person name="Robinson S.D."/>
            <person name="Hall L.J."/>
        </authorList>
    </citation>
    <scope>NUCLEOTIDE SEQUENCE</scope>
    <source>
        <strain evidence="1">LH1062</strain>
    </source>
</reference>
<dbReference type="Proteomes" id="UP001060112">
    <property type="component" value="Chromosome"/>
</dbReference>
<dbReference type="EMBL" id="CP101620">
    <property type="protein sequence ID" value="UTY38789.1"/>
    <property type="molecule type" value="Genomic_DNA"/>
</dbReference>
<evidence type="ECO:0000313" key="1">
    <source>
        <dbReference type="EMBL" id="UTY38789.1"/>
    </source>
</evidence>
<keyword evidence="2" id="KW-1185">Reference proteome</keyword>
<evidence type="ECO:0000313" key="2">
    <source>
        <dbReference type="Proteomes" id="UP001060112"/>
    </source>
</evidence>